<name>A0A1V0SED9_9VIRU</name>
<gene>
    <name evidence="1" type="ORF">Indivirus_10_11</name>
</gene>
<organism evidence="1">
    <name type="scientific">Indivirus ILV1</name>
    <dbReference type="NCBI Taxonomy" id="1977633"/>
    <lineage>
        <taxon>Viruses</taxon>
        <taxon>Varidnaviria</taxon>
        <taxon>Bamfordvirae</taxon>
        <taxon>Nucleocytoviricota</taxon>
        <taxon>Megaviricetes</taxon>
        <taxon>Imitervirales</taxon>
        <taxon>Mimiviridae</taxon>
        <taxon>Klosneuvirinae</taxon>
        <taxon>Indivirus</taxon>
    </lineage>
</organism>
<sequence length="361" mass="42059">MNNFKKKYYENKRLTDRLLIDLPIYFKKYCQDEKIYNEIEDKLIDLNICDCDAVHSGAKQRASSFRGDGGEAGGDSSLYYICEDCLNIKDRIYELILEVVVSMVAASGGENFSGDPNFNLLSYFMDESSRDINFESVYTTLNEKSMEMFDQIAFKLIEEFLKDKNGYCIIGGKAVDKWLNHSKYTDSENKLIETKDYDVVLHGTNDDAKKFCIDLYREKFLSFTKQINKDELCSYGIESIETRFDDTLCFSSTSTPVYQIGYSYIKDNEIKTNYFIDIHASTIYGKMEIVEIESINYINLKSIIENINCSLDYYKMEKRIKRKFLIEQALIDITKLNPYILDKILKSNIIEYYTGYFLTIS</sequence>
<protein>
    <submittedName>
        <fullName evidence="1">Uncharacterized protein</fullName>
    </submittedName>
</protein>
<reference evidence="1" key="1">
    <citation type="journal article" date="2017" name="Science">
        <title>Giant viruses with an expanded complement of translation system components.</title>
        <authorList>
            <person name="Schulz F."/>
            <person name="Yutin N."/>
            <person name="Ivanova N.N."/>
            <person name="Ortega D.R."/>
            <person name="Lee T.K."/>
            <person name="Vierheilig J."/>
            <person name="Daims H."/>
            <person name="Horn M."/>
            <person name="Wagner M."/>
            <person name="Jensen G.J."/>
            <person name="Kyrpides N.C."/>
            <person name="Koonin E.V."/>
            <person name="Woyke T."/>
        </authorList>
    </citation>
    <scope>NUCLEOTIDE SEQUENCE</scope>
    <source>
        <strain evidence="1">ILV1</strain>
    </source>
</reference>
<dbReference type="EMBL" id="KY684094">
    <property type="protein sequence ID" value="ARF10051.1"/>
    <property type="molecule type" value="Genomic_DNA"/>
</dbReference>
<evidence type="ECO:0000313" key="1">
    <source>
        <dbReference type="EMBL" id="ARF10051.1"/>
    </source>
</evidence>
<accession>A0A1V0SED9</accession>
<proteinExistence type="predicted"/>